<protein>
    <recommendedName>
        <fullName evidence="2">Protein phosphatase 1 regulatory subunit 21 C-terminal domain-containing protein</fullName>
    </recommendedName>
</protein>
<dbReference type="InterPro" id="IPR049372">
    <property type="entry name" value="PPP1R21_C"/>
</dbReference>
<sequence length="93" mass="10771">IAFYNELANIHQRLRHSKDQESKCRAEIDQSQVELAKMKDELSTTTKGYEEQIVTMTEHLASMNEHITSQNDKIDRLQLQLHTSSKVFGKIVI</sequence>
<keyword evidence="1" id="KW-0175">Coiled coil</keyword>
<proteinExistence type="predicted"/>
<feature type="non-terminal residue" evidence="3">
    <location>
        <position position="1"/>
    </location>
</feature>
<dbReference type="Pfam" id="PF21636">
    <property type="entry name" value="PPP1R21_C"/>
    <property type="match status" value="1"/>
</dbReference>
<accession>A0A814XKV5</accession>
<reference evidence="3" key="1">
    <citation type="submission" date="2021-02" db="EMBL/GenBank/DDBJ databases">
        <authorList>
            <person name="Nowell W R."/>
        </authorList>
    </citation>
    <scope>NUCLEOTIDE SEQUENCE</scope>
</reference>
<evidence type="ECO:0000313" key="4">
    <source>
        <dbReference type="Proteomes" id="UP000663828"/>
    </source>
</evidence>
<gene>
    <name evidence="3" type="ORF">XAT740_LOCUS24524</name>
</gene>
<dbReference type="AlphaFoldDB" id="A0A814XKV5"/>
<feature type="domain" description="Protein phosphatase 1 regulatory subunit 21 C-terminal" evidence="2">
    <location>
        <begin position="2"/>
        <end position="79"/>
    </location>
</feature>
<keyword evidence="4" id="KW-1185">Reference proteome</keyword>
<dbReference type="EMBL" id="CAJNOR010001903">
    <property type="protein sequence ID" value="CAF1217478.1"/>
    <property type="molecule type" value="Genomic_DNA"/>
</dbReference>
<dbReference type="Proteomes" id="UP000663828">
    <property type="component" value="Unassembled WGS sequence"/>
</dbReference>
<dbReference type="GO" id="GO:0005769">
    <property type="term" value="C:early endosome"/>
    <property type="evidence" value="ECO:0007669"/>
    <property type="project" value="TreeGrafter"/>
</dbReference>
<name>A0A814XKV5_ADIRI</name>
<evidence type="ECO:0000259" key="2">
    <source>
        <dbReference type="Pfam" id="PF21636"/>
    </source>
</evidence>
<feature type="coiled-coil region" evidence="1">
    <location>
        <begin position="21"/>
        <end position="80"/>
    </location>
</feature>
<evidence type="ECO:0000313" key="3">
    <source>
        <dbReference type="EMBL" id="CAF1217478.1"/>
    </source>
</evidence>
<organism evidence="3 4">
    <name type="scientific">Adineta ricciae</name>
    <name type="common">Rotifer</name>
    <dbReference type="NCBI Taxonomy" id="249248"/>
    <lineage>
        <taxon>Eukaryota</taxon>
        <taxon>Metazoa</taxon>
        <taxon>Spiralia</taxon>
        <taxon>Gnathifera</taxon>
        <taxon>Rotifera</taxon>
        <taxon>Eurotatoria</taxon>
        <taxon>Bdelloidea</taxon>
        <taxon>Adinetida</taxon>
        <taxon>Adinetidae</taxon>
        <taxon>Adineta</taxon>
    </lineage>
</organism>
<dbReference type="PANTHER" id="PTHR21448:SF0">
    <property type="entry name" value="PROTEIN PHOSPHATASE 1 REGULATORY SUBUNIT 21"/>
    <property type="match status" value="1"/>
</dbReference>
<evidence type="ECO:0000256" key="1">
    <source>
        <dbReference type="SAM" id="Coils"/>
    </source>
</evidence>
<dbReference type="InterPro" id="IPR040024">
    <property type="entry name" value="PPP1R21"/>
</dbReference>
<dbReference type="PANTHER" id="PTHR21448">
    <property type="entry name" value="SMOOTH MUSCLE MYOSIN HEAVY CHAIN-RELATED"/>
    <property type="match status" value="1"/>
</dbReference>
<dbReference type="GO" id="GO:0016020">
    <property type="term" value="C:membrane"/>
    <property type="evidence" value="ECO:0007669"/>
    <property type="project" value="TreeGrafter"/>
</dbReference>
<dbReference type="Gene3D" id="1.10.287.1490">
    <property type="match status" value="1"/>
</dbReference>
<comment type="caution">
    <text evidence="3">The sequence shown here is derived from an EMBL/GenBank/DDBJ whole genome shotgun (WGS) entry which is preliminary data.</text>
</comment>